<dbReference type="Proteomes" id="UP000186465">
    <property type="component" value="Unassembled WGS sequence"/>
</dbReference>
<dbReference type="PANTHER" id="PTHR39420:SF2">
    <property type="entry name" value="HYDROLASE"/>
    <property type="match status" value="1"/>
</dbReference>
<comment type="caution">
    <text evidence="2">The sequence shown here is derived from an EMBL/GenBank/DDBJ whole genome shotgun (WGS) entry which is preliminary data.</text>
</comment>
<dbReference type="SUPFAM" id="SSF55486">
    <property type="entry name" value="Metalloproteases ('zincins'), catalytic domain"/>
    <property type="match status" value="1"/>
</dbReference>
<proteinExistence type="predicted"/>
<name>A0A1Q5PM58_9ACTO</name>
<dbReference type="AlphaFoldDB" id="A0A1Q5PM58"/>
<gene>
    <name evidence="2" type="ORF">BM477_06265</name>
</gene>
<evidence type="ECO:0000313" key="2">
    <source>
        <dbReference type="EMBL" id="OKL48067.1"/>
    </source>
</evidence>
<dbReference type="InterPro" id="IPR042271">
    <property type="entry name" value="Zinicin_2_N"/>
</dbReference>
<organism evidence="2 3">
    <name type="scientific">Boudabousia marimammalium</name>
    <dbReference type="NCBI Taxonomy" id="156892"/>
    <lineage>
        <taxon>Bacteria</taxon>
        <taxon>Bacillati</taxon>
        <taxon>Actinomycetota</taxon>
        <taxon>Actinomycetes</taxon>
        <taxon>Actinomycetales</taxon>
        <taxon>Actinomycetaceae</taxon>
        <taxon>Boudabousia</taxon>
    </lineage>
</organism>
<feature type="region of interest" description="Disordered" evidence="1">
    <location>
        <begin position="494"/>
        <end position="526"/>
    </location>
</feature>
<dbReference type="RefSeq" id="WP_075361835.1">
    <property type="nucleotide sequence ID" value="NZ_MPDM01000006.1"/>
</dbReference>
<sequence>MSTDQPADSNQPEDEGNQAFDDFFKALEGIVPEHELEQVKKMLQEQGLDLENLDLSGAMGIGPNGAFMMPGGGGPIMSVIGDLFGEGSEGPVNWKVAHQLATEGAQKSGNQTLTAAQAAQYRTALQVAGLWLDAVTDLRPASVEPEAWTRTQWVEATEATWRSICEPVALNASRAISKAMGDVMGNLGFSDSEDMSEHLPPEAKQMIALIGGAGADGDSQNPLGGMMDRMGATLFGMQMGHAIGALASETLGYTAIGIPMLGKPRVALVPRNVEEFGEGFDIPANEVTSFVAVRESAFARLFAAVPWLRHHVLSAVEAYSKGIDIDTDAVEDAARSMNFEQPQSFQDALSGGMFTPQISPEQQKYLDQLQTVLAVIEGWVEEVTLRATLPHIPHAIQLDEMIRRRRASGSPAEKIFHNLVGLQLSPKRSRDAKLLWSTLTDQIGPDARDAFWAHPSTMPTMEELDNPTAVVQSRQQAAEKQDEMDAQLEALLEGKMGWAEGLAPEDDSEGDTRAQNDGEDSASPEA</sequence>
<accession>A0A1Q5PM58</accession>
<evidence type="ECO:0000313" key="3">
    <source>
        <dbReference type="Proteomes" id="UP000186465"/>
    </source>
</evidence>
<feature type="compositionally biased region" description="Acidic residues" evidence="1">
    <location>
        <begin position="517"/>
        <end position="526"/>
    </location>
</feature>
<protein>
    <recommendedName>
        <fullName evidence="4">Hydrolase</fullName>
    </recommendedName>
</protein>
<dbReference type="InterPro" id="IPR018766">
    <property type="entry name" value="Zinicin_2"/>
</dbReference>
<keyword evidence="3" id="KW-1185">Reference proteome</keyword>
<evidence type="ECO:0000256" key="1">
    <source>
        <dbReference type="SAM" id="MobiDB-lite"/>
    </source>
</evidence>
<dbReference type="STRING" id="156892.BM477_06265"/>
<dbReference type="Gene3D" id="1.20.150.30">
    <property type="entry name" value="Zincin-like metallopeptidase, N-terminal domain"/>
    <property type="match status" value="1"/>
</dbReference>
<dbReference type="EMBL" id="MPDM01000006">
    <property type="protein sequence ID" value="OKL48067.1"/>
    <property type="molecule type" value="Genomic_DNA"/>
</dbReference>
<dbReference type="OrthoDB" id="8478472at2"/>
<dbReference type="NCBIfam" id="TIGR03624">
    <property type="entry name" value="putative hydrolase"/>
    <property type="match status" value="1"/>
</dbReference>
<reference evidence="3" key="1">
    <citation type="submission" date="2016-11" db="EMBL/GenBank/DDBJ databases">
        <title>Actinomyces gypaetusis sp. nov. isolated from Gypaetus barbatus in Qinghai Tibet Plateau China.</title>
        <authorList>
            <person name="Meng X."/>
        </authorList>
    </citation>
    <scope>NUCLEOTIDE SEQUENCE [LARGE SCALE GENOMIC DNA]</scope>
    <source>
        <strain evidence="3">DSM 15383</strain>
    </source>
</reference>
<dbReference type="PANTHER" id="PTHR39420">
    <property type="match status" value="1"/>
</dbReference>
<dbReference type="Pfam" id="PF10103">
    <property type="entry name" value="Zincin_2"/>
    <property type="match status" value="1"/>
</dbReference>
<evidence type="ECO:0008006" key="4">
    <source>
        <dbReference type="Google" id="ProtNLM"/>
    </source>
</evidence>